<dbReference type="RefSeq" id="WP_210154089.1">
    <property type="nucleotide sequence ID" value="NZ_JAFCNB010000001.1"/>
</dbReference>
<dbReference type="Gene3D" id="3.20.20.60">
    <property type="entry name" value="Phosphoenolpyruvate-binding domains"/>
    <property type="match status" value="1"/>
</dbReference>
<keyword evidence="5" id="KW-1185">Reference proteome</keyword>
<keyword evidence="2" id="KW-0479">Metal-binding</keyword>
<evidence type="ECO:0000256" key="3">
    <source>
        <dbReference type="ARBA" id="ARBA00022842"/>
    </source>
</evidence>
<sequence length="392" mass="43047">MKTTLTGLAGPLDGFAAAYAEQRRRFPSPDPAWQPIHTVYVPADQVTAGTVDRWRQEATELLHRLFFTPHELAAAFDLDADLAAPVHDRVRRKLGAEPVEDLRIDFEDGYGRRPADEEDRHVESAASAVAEMHAAGTLPRRWGLRVRSFADGDPERAVRTLDGFLTEVIGRSGSLPRGFTVTFPKVLMEDYLHQFAACLDALEAALGLDRGLLRFEMQVEAPQTVLLLERSPDLVPSLRGRLAAAHFGVFDYTASIGLPPGEQRLDHPACDHARNVMRTTLAGTGVELSDGSLAAAPASDSAADVQALLARHAETVRHSLANGFYQGWDMHPSHLLSRFATVYAFHLRCYERYAERVRAWGERRAAGDGTLDEPATINTLVAALARADRALS</sequence>
<evidence type="ECO:0000313" key="5">
    <source>
        <dbReference type="Proteomes" id="UP000674234"/>
    </source>
</evidence>
<organism evidence="4 5">
    <name type="scientific">Microbispora oryzae</name>
    <dbReference type="NCBI Taxonomy" id="2806554"/>
    <lineage>
        <taxon>Bacteria</taxon>
        <taxon>Bacillati</taxon>
        <taxon>Actinomycetota</taxon>
        <taxon>Actinomycetes</taxon>
        <taxon>Streptosporangiales</taxon>
        <taxon>Streptosporangiaceae</taxon>
        <taxon>Microbispora</taxon>
    </lineage>
</organism>
<dbReference type="Proteomes" id="UP000674234">
    <property type="component" value="Unassembled WGS sequence"/>
</dbReference>
<dbReference type="InterPro" id="IPR054255">
    <property type="entry name" value="DUF6986"/>
</dbReference>
<dbReference type="Pfam" id="PF22484">
    <property type="entry name" value="DUF6986"/>
    <property type="match status" value="1"/>
</dbReference>
<dbReference type="InterPro" id="IPR040442">
    <property type="entry name" value="Pyrv_kinase-like_dom_sf"/>
</dbReference>
<dbReference type="PANTHER" id="PTHR32308">
    <property type="entry name" value="LYASE BETA SUBUNIT, PUTATIVE (AFU_ORTHOLOGUE AFUA_4G13030)-RELATED"/>
    <property type="match status" value="1"/>
</dbReference>
<dbReference type="SUPFAM" id="SSF51621">
    <property type="entry name" value="Phosphoenolpyruvate/pyruvate domain"/>
    <property type="match status" value="1"/>
</dbReference>
<protein>
    <submittedName>
        <fullName evidence="4">Aldolase</fullName>
    </submittedName>
</protein>
<dbReference type="GO" id="GO:0000287">
    <property type="term" value="F:magnesium ion binding"/>
    <property type="evidence" value="ECO:0007669"/>
    <property type="project" value="TreeGrafter"/>
</dbReference>
<keyword evidence="3" id="KW-0460">Magnesium</keyword>
<dbReference type="EMBL" id="JAFCNB010000001">
    <property type="protein sequence ID" value="MBP2702841.1"/>
    <property type="molecule type" value="Genomic_DNA"/>
</dbReference>
<evidence type="ECO:0000256" key="2">
    <source>
        <dbReference type="ARBA" id="ARBA00022723"/>
    </source>
</evidence>
<reference evidence="4" key="1">
    <citation type="submission" date="2021-02" db="EMBL/GenBank/DDBJ databases">
        <title>Draft genome sequence of Microbispora sp. RL4-1S isolated from rice leaves in Thailand.</title>
        <authorList>
            <person name="Muangham S."/>
            <person name="Duangmal K."/>
        </authorList>
    </citation>
    <scope>NUCLEOTIDE SEQUENCE</scope>
    <source>
        <strain evidence="4">RL4-1S</strain>
    </source>
</reference>
<dbReference type="PANTHER" id="PTHR32308:SF10">
    <property type="entry name" value="CITRATE LYASE SUBUNIT BETA"/>
    <property type="match status" value="1"/>
</dbReference>
<name>A0A940WCC1_9ACTN</name>
<proteinExistence type="predicted"/>
<dbReference type="InterPro" id="IPR015813">
    <property type="entry name" value="Pyrv/PenolPyrv_kinase-like_dom"/>
</dbReference>
<gene>
    <name evidence="4" type="ORF">JOL79_03360</name>
</gene>
<dbReference type="GO" id="GO:0003824">
    <property type="term" value="F:catalytic activity"/>
    <property type="evidence" value="ECO:0007669"/>
    <property type="project" value="InterPro"/>
</dbReference>
<comment type="cofactor">
    <cofactor evidence="1">
        <name>Mg(2+)</name>
        <dbReference type="ChEBI" id="CHEBI:18420"/>
    </cofactor>
</comment>
<dbReference type="GO" id="GO:0006107">
    <property type="term" value="P:oxaloacetate metabolic process"/>
    <property type="evidence" value="ECO:0007669"/>
    <property type="project" value="TreeGrafter"/>
</dbReference>
<accession>A0A940WCC1</accession>
<evidence type="ECO:0000313" key="4">
    <source>
        <dbReference type="EMBL" id="MBP2702841.1"/>
    </source>
</evidence>
<comment type="caution">
    <text evidence="4">The sequence shown here is derived from an EMBL/GenBank/DDBJ whole genome shotgun (WGS) entry which is preliminary data.</text>
</comment>
<dbReference type="AlphaFoldDB" id="A0A940WCC1"/>
<evidence type="ECO:0000256" key="1">
    <source>
        <dbReference type="ARBA" id="ARBA00001946"/>
    </source>
</evidence>